<accession>S8FQR0</accession>
<evidence type="ECO:0000259" key="2">
    <source>
        <dbReference type="Pfam" id="PF11563"/>
    </source>
</evidence>
<dbReference type="eggNOG" id="ENOG502S0AP">
    <property type="taxonomic scope" value="Eukaryota"/>
</dbReference>
<sequence>MSGFDFDAYSRDQTCPFAQYGAAAERLSLDNASDRTTTPVTDSSSALHSSTSSASSCPAFTQEIDPVLLKNSLDDRVAYLTDFVNFTSRDSDVITAIAPHVNSVIPSMVDDLYSKLFEFDITKKVFMTRNQGFDGPLPEKLEDLALDGAQIVFRKVFMKAWARRVLTADYTNGKTWAYMDKVGIMHTGVSSFKHQRALGIAPLNVPYRDCALLLSVVQNILQTAILKLPEDTATMQTKIDAVSAINKVIWIQNDLFARHYINE</sequence>
<proteinExistence type="predicted"/>
<feature type="domain" description="Globin-sensor" evidence="2">
    <location>
        <begin position="74"/>
        <end position="263"/>
    </location>
</feature>
<dbReference type="AlphaFoldDB" id="S8FQR0"/>
<dbReference type="InterPro" id="IPR012292">
    <property type="entry name" value="Globin/Proto"/>
</dbReference>
<keyword evidence="4" id="KW-1185">Reference proteome</keyword>
<reference evidence="3 4" key="1">
    <citation type="journal article" date="2012" name="Science">
        <title>The Paleozoic origin of enzymatic lignin decomposition reconstructed from 31 fungal genomes.</title>
        <authorList>
            <person name="Floudas D."/>
            <person name="Binder M."/>
            <person name="Riley R."/>
            <person name="Barry K."/>
            <person name="Blanchette R.A."/>
            <person name="Henrissat B."/>
            <person name="Martinez A.T."/>
            <person name="Otillar R."/>
            <person name="Spatafora J.W."/>
            <person name="Yadav J.S."/>
            <person name="Aerts A."/>
            <person name="Benoit I."/>
            <person name="Boyd A."/>
            <person name="Carlson A."/>
            <person name="Copeland A."/>
            <person name="Coutinho P.M."/>
            <person name="de Vries R.P."/>
            <person name="Ferreira P."/>
            <person name="Findley K."/>
            <person name="Foster B."/>
            <person name="Gaskell J."/>
            <person name="Glotzer D."/>
            <person name="Gorecki P."/>
            <person name="Heitman J."/>
            <person name="Hesse C."/>
            <person name="Hori C."/>
            <person name="Igarashi K."/>
            <person name="Jurgens J.A."/>
            <person name="Kallen N."/>
            <person name="Kersten P."/>
            <person name="Kohler A."/>
            <person name="Kuees U."/>
            <person name="Kumar T.K.A."/>
            <person name="Kuo A."/>
            <person name="LaButti K."/>
            <person name="Larrondo L.F."/>
            <person name="Lindquist E."/>
            <person name="Ling A."/>
            <person name="Lombard V."/>
            <person name="Lucas S."/>
            <person name="Lundell T."/>
            <person name="Martin R."/>
            <person name="McLaughlin D.J."/>
            <person name="Morgenstern I."/>
            <person name="Morin E."/>
            <person name="Murat C."/>
            <person name="Nagy L.G."/>
            <person name="Nolan M."/>
            <person name="Ohm R.A."/>
            <person name="Patyshakuliyeva A."/>
            <person name="Rokas A."/>
            <person name="Ruiz-Duenas F.J."/>
            <person name="Sabat G."/>
            <person name="Salamov A."/>
            <person name="Samejima M."/>
            <person name="Schmutz J."/>
            <person name="Slot J.C."/>
            <person name="St John F."/>
            <person name="Stenlid J."/>
            <person name="Sun H."/>
            <person name="Sun S."/>
            <person name="Syed K."/>
            <person name="Tsang A."/>
            <person name="Wiebenga A."/>
            <person name="Young D."/>
            <person name="Pisabarro A."/>
            <person name="Eastwood D.C."/>
            <person name="Martin F."/>
            <person name="Cullen D."/>
            <person name="Grigoriev I.V."/>
            <person name="Hibbett D.S."/>
        </authorList>
    </citation>
    <scope>NUCLEOTIDE SEQUENCE</scope>
    <source>
        <strain evidence="4">FP-58527</strain>
    </source>
</reference>
<gene>
    <name evidence="3" type="ORF">FOMPIDRAFT_1022220</name>
</gene>
<dbReference type="GO" id="GO:0019825">
    <property type="term" value="F:oxygen binding"/>
    <property type="evidence" value="ECO:0007669"/>
    <property type="project" value="InterPro"/>
</dbReference>
<feature type="compositionally biased region" description="Low complexity" evidence="1">
    <location>
        <begin position="43"/>
        <end position="54"/>
    </location>
</feature>
<evidence type="ECO:0000256" key="1">
    <source>
        <dbReference type="SAM" id="MobiDB-lite"/>
    </source>
</evidence>
<dbReference type="HOGENOM" id="CLU_063074_1_0_1"/>
<protein>
    <recommendedName>
        <fullName evidence="2">Globin-sensor domain-containing protein</fullName>
    </recommendedName>
</protein>
<dbReference type="GO" id="GO:0020037">
    <property type="term" value="F:heme binding"/>
    <property type="evidence" value="ECO:0007669"/>
    <property type="project" value="InterPro"/>
</dbReference>
<dbReference type="PANTHER" id="PTHR42071:SF1">
    <property type="entry name" value="GLOBIN-SENSOR DOMAIN-CONTAINING PROTEIN"/>
    <property type="match status" value="1"/>
</dbReference>
<feature type="region of interest" description="Disordered" evidence="1">
    <location>
        <begin position="32"/>
        <end position="54"/>
    </location>
</feature>
<dbReference type="InParanoid" id="S8FQR0"/>
<feature type="compositionally biased region" description="Polar residues" evidence="1">
    <location>
        <begin position="32"/>
        <end position="42"/>
    </location>
</feature>
<evidence type="ECO:0000313" key="3">
    <source>
        <dbReference type="EMBL" id="EPT03601.1"/>
    </source>
</evidence>
<dbReference type="PANTHER" id="PTHR42071">
    <property type="entry name" value="PROTOGLOBIN DOMAIN-CONTAINING PROTEIN"/>
    <property type="match status" value="1"/>
</dbReference>
<organism evidence="3 4">
    <name type="scientific">Fomitopsis schrenkii</name>
    <name type="common">Brown rot fungus</name>
    <dbReference type="NCBI Taxonomy" id="2126942"/>
    <lineage>
        <taxon>Eukaryota</taxon>
        <taxon>Fungi</taxon>
        <taxon>Dikarya</taxon>
        <taxon>Basidiomycota</taxon>
        <taxon>Agaricomycotina</taxon>
        <taxon>Agaricomycetes</taxon>
        <taxon>Polyporales</taxon>
        <taxon>Fomitopsis</taxon>
    </lineage>
</organism>
<dbReference type="Pfam" id="PF11563">
    <property type="entry name" value="Protoglobin"/>
    <property type="match status" value="1"/>
</dbReference>
<evidence type="ECO:0000313" key="4">
    <source>
        <dbReference type="Proteomes" id="UP000015241"/>
    </source>
</evidence>
<dbReference type="EMBL" id="KE504129">
    <property type="protein sequence ID" value="EPT03601.1"/>
    <property type="molecule type" value="Genomic_DNA"/>
</dbReference>
<dbReference type="Gene3D" id="1.10.490.10">
    <property type="entry name" value="Globins"/>
    <property type="match status" value="1"/>
</dbReference>
<dbReference type="InterPro" id="IPR044398">
    <property type="entry name" value="Globin-sensor_dom"/>
</dbReference>
<dbReference type="OrthoDB" id="10027058at2759"/>
<dbReference type="Proteomes" id="UP000015241">
    <property type="component" value="Unassembled WGS sequence"/>
</dbReference>
<name>S8FQR0_FOMSC</name>